<dbReference type="AlphaFoldDB" id="A0A0B7GSJ5"/>
<dbReference type="EMBL" id="CP042817">
    <property type="protein sequence ID" value="QEJ97914.1"/>
    <property type="molecule type" value="Genomic_DNA"/>
</dbReference>
<dbReference type="Proteomes" id="UP000042527">
    <property type="component" value="Unassembled WGS sequence"/>
</dbReference>
<protein>
    <submittedName>
        <fullName evidence="1">Uncharacterized protein</fullName>
    </submittedName>
</protein>
<reference evidence="2 4" key="3">
    <citation type="submission" date="2019-08" db="EMBL/GenBank/DDBJ databases">
        <authorList>
            <person name="Kuhnert P."/>
        </authorList>
    </citation>
    <scope>NUCLEOTIDE SEQUENCE [LARGE SCALE GENOMIC DNA]</scope>
    <source>
        <strain evidence="2 4">B36.5</strain>
    </source>
</reference>
<reference evidence="3" key="1">
    <citation type="submission" date="2015-01" db="EMBL/GenBank/DDBJ databases">
        <authorList>
            <person name="Manzoor Shahid"/>
            <person name="Zubair Saima"/>
        </authorList>
    </citation>
    <scope>NUCLEOTIDE SEQUENCE [LARGE SCALE GENOMIC DNA]</scope>
    <source>
        <strain evidence="3">V1</strain>
    </source>
</reference>
<dbReference type="Proteomes" id="UP000323594">
    <property type="component" value="Chromosome"/>
</dbReference>
<proteinExistence type="predicted"/>
<evidence type="ECO:0000313" key="3">
    <source>
        <dbReference type="Proteomes" id="UP000042527"/>
    </source>
</evidence>
<dbReference type="RefSeq" id="WP_024752563.1">
    <property type="nucleotide sequence ID" value="NZ_CDNC01000001.1"/>
</dbReference>
<gene>
    <name evidence="2" type="ORF">FUT82_07840</name>
    <name evidence="1" type="ORF">TPHV1_10130</name>
</gene>
<dbReference type="GeneID" id="57753507"/>
<evidence type="ECO:0000313" key="4">
    <source>
        <dbReference type="Proteomes" id="UP000323594"/>
    </source>
</evidence>
<keyword evidence="3" id="KW-1185">Reference proteome</keyword>
<name>A0A0B7GSJ5_TREPH</name>
<sequence length="168" mass="19010">MLEKKQITIPAHAPIIAQTLAYTDCTIMQLAEISANNVVAALKTDSGRKHFSFSSKDISWGILYFTQEEIGFYVPASENSMQALYRTLGSMQNNLPKEIHCILNRQTHAAGFLFPAPQKRNLILRLLIPDSEPLCILSWQMHGKPQSVRFQLHSANKKFIETCPRLII</sequence>
<evidence type="ECO:0000313" key="1">
    <source>
        <dbReference type="EMBL" id="CEM60462.1"/>
    </source>
</evidence>
<dbReference type="EMBL" id="CDNC01000001">
    <property type="protein sequence ID" value="CEM60462.1"/>
    <property type="molecule type" value="Genomic_DNA"/>
</dbReference>
<accession>A0A0B7GSJ5</accession>
<evidence type="ECO:0000313" key="2">
    <source>
        <dbReference type="EMBL" id="QEJ97914.1"/>
    </source>
</evidence>
<reference evidence="1" key="2">
    <citation type="submission" date="2015-01" db="EMBL/GenBank/DDBJ databases">
        <authorList>
            <person name="Xiang T."/>
            <person name="Song Y."/>
            <person name="Huang L."/>
            <person name="Wang B."/>
            <person name="Wu P."/>
        </authorList>
    </citation>
    <scope>NUCLEOTIDE SEQUENCE [LARGE SCALE GENOMIC DNA]</scope>
    <source>
        <strain evidence="1">V1</strain>
    </source>
</reference>
<organism evidence="1 3">
    <name type="scientific">Treponema phagedenis</name>
    <dbReference type="NCBI Taxonomy" id="162"/>
    <lineage>
        <taxon>Bacteria</taxon>
        <taxon>Pseudomonadati</taxon>
        <taxon>Spirochaetota</taxon>
        <taxon>Spirochaetia</taxon>
        <taxon>Spirochaetales</taxon>
        <taxon>Treponemataceae</taxon>
        <taxon>Treponema</taxon>
    </lineage>
</organism>